<accession>A0A2U8E5F8</accession>
<dbReference type="EMBL" id="CP023004">
    <property type="protein sequence ID" value="AWI10168.1"/>
    <property type="molecule type" value="Genomic_DNA"/>
</dbReference>
<dbReference type="Pfam" id="PF03591">
    <property type="entry name" value="AzlC"/>
    <property type="match status" value="1"/>
</dbReference>
<dbReference type="GO" id="GO:0005886">
    <property type="term" value="C:plasma membrane"/>
    <property type="evidence" value="ECO:0007669"/>
    <property type="project" value="UniProtKB-SubCell"/>
</dbReference>
<feature type="transmembrane region" description="Helical" evidence="8">
    <location>
        <begin position="50"/>
        <end position="67"/>
    </location>
</feature>
<keyword evidence="6 8" id="KW-1133">Transmembrane helix</keyword>
<name>A0A2U8E5F8_9BACT</name>
<evidence type="ECO:0000313" key="9">
    <source>
        <dbReference type="EMBL" id="AWI10168.1"/>
    </source>
</evidence>
<dbReference type="InterPro" id="IPR011606">
    <property type="entry name" value="Brnchd-chn_aa_trnsp_permease"/>
</dbReference>
<keyword evidence="10" id="KW-1185">Reference proteome</keyword>
<evidence type="ECO:0000256" key="6">
    <source>
        <dbReference type="ARBA" id="ARBA00022989"/>
    </source>
</evidence>
<evidence type="ECO:0000256" key="7">
    <source>
        <dbReference type="ARBA" id="ARBA00023136"/>
    </source>
</evidence>
<dbReference type="Proteomes" id="UP000244896">
    <property type="component" value="Chromosome"/>
</dbReference>
<dbReference type="KEGG" id="elut:CKA38_13685"/>
<proteinExistence type="inferred from homology"/>
<evidence type="ECO:0000256" key="1">
    <source>
        <dbReference type="ARBA" id="ARBA00004651"/>
    </source>
</evidence>
<evidence type="ECO:0000313" key="10">
    <source>
        <dbReference type="Proteomes" id="UP000244896"/>
    </source>
</evidence>
<reference evidence="9 10" key="1">
    <citation type="journal article" date="2018" name="Syst. Appl. Microbiol.">
        <title>Ereboglobus luteus gen. nov. sp. nov. from cockroach guts, and new insights into the oxygen relationship of the genera Opitutus and Didymococcus (Verrucomicrobia: Opitutaceae).</title>
        <authorList>
            <person name="Tegtmeier D."/>
            <person name="Belitz A."/>
            <person name="Radek R."/>
            <person name="Heimerl T."/>
            <person name="Brune A."/>
        </authorList>
    </citation>
    <scope>NUCLEOTIDE SEQUENCE [LARGE SCALE GENOMIC DNA]</scope>
    <source>
        <strain evidence="9 10">Ho45</strain>
    </source>
</reference>
<organism evidence="9 10">
    <name type="scientific">Ereboglobus luteus</name>
    <dbReference type="NCBI Taxonomy" id="1796921"/>
    <lineage>
        <taxon>Bacteria</taxon>
        <taxon>Pseudomonadati</taxon>
        <taxon>Verrucomicrobiota</taxon>
        <taxon>Opitutia</taxon>
        <taxon>Opitutales</taxon>
        <taxon>Opitutaceae</taxon>
        <taxon>Ereboglobus</taxon>
    </lineage>
</organism>
<keyword evidence="3" id="KW-0813">Transport</keyword>
<protein>
    <recommendedName>
        <fullName evidence="11">Branched-chain amino acid ABC transporter permease</fullName>
    </recommendedName>
</protein>
<dbReference type="OrthoDB" id="3181706at2"/>
<evidence type="ECO:0000256" key="4">
    <source>
        <dbReference type="ARBA" id="ARBA00022475"/>
    </source>
</evidence>
<comment type="subcellular location">
    <subcellularLocation>
        <location evidence="1">Cell membrane</location>
        <topology evidence="1">Multi-pass membrane protein</topology>
    </subcellularLocation>
</comment>
<evidence type="ECO:0000256" key="3">
    <source>
        <dbReference type="ARBA" id="ARBA00022448"/>
    </source>
</evidence>
<dbReference type="PANTHER" id="PTHR34979:SF1">
    <property type="entry name" value="INNER MEMBRANE PROTEIN YGAZ"/>
    <property type="match status" value="1"/>
</dbReference>
<evidence type="ECO:0000256" key="8">
    <source>
        <dbReference type="SAM" id="Phobius"/>
    </source>
</evidence>
<sequence length="241" mass="26405">MFEFSPRFGGHGCFHSMSEKSFAAKTTIPILLGYSTIGCAFGLIVHNCGYPWYVVLLTSVLIYAGAAQYAIAGMFAAGAGYLDIAIAMFLINSRHMVYGFSLLEKFKGTKPYTPYLIFGLTDETFGLLSTVNVPASLDRPKTYFYITLLDQLYWILGGLAGYFIGAAIPFDFEGVDFALTSLFTVLLVEQWKHCANKLPFLIAAVCAVAAILIAGPRHMLILAFVLAVAGIMIFRKRVEPC</sequence>
<feature type="transmembrane region" description="Helical" evidence="8">
    <location>
        <begin position="26"/>
        <end position="44"/>
    </location>
</feature>
<gene>
    <name evidence="9" type="ORF">CKA38_13685</name>
</gene>
<feature type="transmembrane region" description="Helical" evidence="8">
    <location>
        <begin position="198"/>
        <end position="214"/>
    </location>
</feature>
<keyword evidence="7 8" id="KW-0472">Membrane</keyword>
<evidence type="ECO:0000256" key="5">
    <source>
        <dbReference type="ARBA" id="ARBA00022692"/>
    </source>
</evidence>
<keyword evidence="4" id="KW-1003">Cell membrane</keyword>
<comment type="similarity">
    <text evidence="2">Belongs to the AzlC family.</text>
</comment>
<dbReference type="PANTHER" id="PTHR34979">
    <property type="entry name" value="INNER MEMBRANE PROTEIN YGAZ"/>
    <property type="match status" value="1"/>
</dbReference>
<dbReference type="GO" id="GO:1903785">
    <property type="term" value="P:L-valine transmembrane transport"/>
    <property type="evidence" value="ECO:0007669"/>
    <property type="project" value="TreeGrafter"/>
</dbReference>
<evidence type="ECO:0008006" key="11">
    <source>
        <dbReference type="Google" id="ProtNLM"/>
    </source>
</evidence>
<feature type="transmembrane region" description="Helical" evidence="8">
    <location>
        <begin position="143"/>
        <end position="168"/>
    </location>
</feature>
<keyword evidence="5 8" id="KW-0812">Transmembrane</keyword>
<dbReference type="AlphaFoldDB" id="A0A2U8E5F8"/>
<evidence type="ECO:0000256" key="2">
    <source>
        <dbReference type="ARBA" id="ARBA00010735"/>
    </source>
</evidence>